<evidence type="ECO:0008006" key="4">
    <source>
        <dbReference type="Google" id="ProtNLM"/>
    </source>
</evidence>
<sequence>MRKALSFLFGLALLIGIFWGAYWLISQIWGQFKALDSRVALAAITAFTTVSVSTLTVVLGKYYERKKDIEAHYRQAKTEIYDEFLREFFKVFYSEHGEDEEAEDKSLVDFLREWQRKMVLWGGQDVLLKYIKWMTHLKKGNPDADSIFLMEDFFREIRKDLGHKNSKLEKGTFAHLILQNSELFLQMAKNNPKVTLADLAEAEKALKRNG</sequence>
<proteinExistence type="predicted"/>
<evidence type="ECO:0000256" key="1">
    <source>
        <dbReference type="SAM" id="Phobius"/>
    </source>
</evidence>
<evidence type="ECO:0000313" key="3">
    <source>
        <dbReference type="Proteomes" id="UP001320122"/>
    </source>
</evidence>
<feature type="transmembrane region" description="Helical" evidence="1">
    <location>
        <begin position="37"/>
        <end position="59"/>
    </location>
</feature>
<dbReference type="RefSeq" id="WP_234273282.1">
    <property type="nucleotide sequence ID" value="NZ_JABFTT010000005.1"/>
</dbReference>
<comment type="caution">
    <text evidence="2">The sequence shown here is derived from an EMBL/GenBank/DDBJ whole genome shotgun (WGS) entry which is preliminary data.</text>
</comment>
<gene>
    <name evidence="2" type="ORF">HOP51_07210</name>
</gene>
<protein>
    <recommendedName>
        <fullName evidence="4">Phage abortive infection protein</fullName>
    </recommendedName>
</protein>
<dbReference type="Proteomes" id="UP001320122">
    <property type="component" value="Unassembled WGS sequence"/>
</dbReference>
<reference evidence="2 3" key="1">
    <citation type="journal article" date="2021" name="Front. Microbiol.">
        <title>Aerobic Denitrification and Heterotrophic Sulfur Oxidation in the Genus Halomonas Revealed by Six Novel Species Characterizations and Genome-Based Analysis.</title>
        <authorList>
            <person name="Wang L."/>
            <person name="Shao Z."/>
        </authorList>
    </citation>
    <scope>NUCLEOTIDE SEQUENCE [LARGE SCALE GENOMIC DNA]</scope>
    <source>
        <strain evidence="2 3">MCCC 1A11036</strain>
    </source>
</reference>
<organism evidence="2 3">
    <name type="scientific">Billgrantia zhangzhouensis</name>
    <dbReference type="NCBI Taxonomy" id="2733481"/>
    <lineage>
        <taxon>Bacteria</taxon>
        <taxon>Pseudomonadati</taxon>
        <taxon>Pseudomonadota</taxon>
        <taxon>Gammaproteobacteria</taxon>
        <taxon>Oceanospirillales</taxon>
        <taxon>Halomonadaceae</taxon>
        <taxon>Billgrantia</taxon>
    </lineage>
</organism>
<keyword evidence="1" id="KW-1133">Transmembrane helix</keyword>
<keyword evidence="1" id="KW-0812">Transmembrane</keyword>
<keyword evidence="1" id="KW-0472">Membrane</keyword>
<evidence type="ECO:0000313" key="2">
    <source>
        <dbReference type="EMBL" id="MCE8019903.1"/>
    </source>
</evidence>
<keyword evidence="3" id="KW-1185">Reference proteome</keyword>
<name>A0ABS9ADV9_9GAMM</name>
<dbReference type="EMBL" id="JABFTT010000005">
    <property type="protein sequence ID" value="MCE8019903.1"/>
    <property type="molecule type" value="Genomic_DNA"/>
</dbReference>
<feature type="transmembrane region" description="Helical" evidence="1">
    <location>
        <begin position="7"/>
        <end position="25"/>
    </location>
</feature>
<accession>A0ABS9ADV9</accession>